<dbReference type="EMBL" id="LHQQ01000188">
    <property type="protein sequence ID" value="KOS39778.1"/>
    <property type="molecule type" value="Genomic_DNA"/>
</dbReference>
<reference evidence="1 2" key="1">
    <citation type="submission" date="2015-08" db="EMBL/GenBank/DDBJ databases">
        <title>Genome sequencing of Penicillium nordicum.</title>
        <authorList>
            <person name="Nguyen H.D."/>
            <person name="Seifert K.A."/>
        </authorList>
    </citation>
    <scope>NUCLEOTIDE SEQUENCE [LARGE SCALE GENOMIC DNA]</scope>
    <source>
        <strain evidence="1 2">DAOMC 185683</strain>
    </source>
</reference>
<name>A0A0M8NVR3_9EURO</name>
<accession>A0A0M8NVR3</accession>
<organism evidence="1 2">
    <name type="scientific">Penicillium nordicum</name>
    <dbReference type="NCBI Taxonomy" id="229535"/>
    <lineage>
        <taxon>Eukaryota</taxon>
        <taxon>Fungi</taxon>
        <taxon>Dikarya</taxon>
        <taxon>Ascomycota</taxon>
        <taxon>Pezizomycotina</taxon>
        <taxon>Eurotiomycetes</taxon>
        <taxon>Eurotiomycetidae</taxon>
        <taxon>Eurotiales</taxon>
        <taxon>Aspergillaceae</taxon>
        <taxon>Penicillium</taxon>
    </lineage>
</organism>
<comment type="caution">
    <text evidence="1">The sequence shown here is derived from an EMBL/GenBank/DDBJ whole genome shotgun (WGS) entry which is preliminary data.</text>
</comment>
<proteinExistence type="predicted"/>
<evidence type="ECO:0000313" key="1">
    <source>
        <dbReference type="EMBL" id="KOS39778.1"/>
    </source>
</evidence>
<keyword evidence="2" id="KW-1185">Reference proteome</keyword>
<gene>
    <name evidence="1" type="ORF">ACN38_g9357</name>
</gene>
<evidence type="ECO:0000313" key="2">
    <source>
        <dbReference type="Proteomes" id="UP000037696"/>
    </source>
</evidence>
<dbReference type="Proteomes" id="UP000037696">
    <property type="component" value="Unassembled WGS sequence"/>
</dbReference>
<protein>
    <submittedName>
        <fullName evidence="1">Uncharacterized protein</fullName>
    </submittedName>
</protein>
<sequence length="72" mass="8122">MFTIDIAERDGFPFPFWCSPLAALCSLSKTEHAPAYYIIIDCTDNYISQMNSRGPASNIYSRAKRRVSSKPT</sequence>
<dbReference type="AlphaFoldDB" id="A0A0M8NVR3"/>